<keyword evidence="7" id="KW-0239">DNA-directed DNA polymerase</keyword>
<feature type="domain" description="Polymerase/histidinol phosphatase N-terminal" evidence="10">
    <location>
        <begin position="340"/>
        <end position="423"/>
    </location>
</feature>
<dbReference type="InterPro" id="IPR037160">
    <property type="entry name" value="DNA_Pol_thumb_sf"/>
</dbReference>
<evidence type="ECO:0000256" key="8">
    <source>
        <dbReference type="ARBA" id="ARBA00049244"/>
    </source>
</evidence>
<dbReference type="KEGG" id="gba:J421_2444"/>
<evidence type="ECO:0000259" key="10">
    <source>
        <dbReference type="SMART" id="SM00481"/>
    </source>
</evidence>
<protein>
    <recommendedName>
        <fullName evidence="2">DNA-directed DNA polymerase</fullName>
        <ecNumber evidence="2">2.7.7.7</ecNumber>
    </recommendedName>
</protein>
<accession>W0RGS4</accession>
<dbReference type="Gene3D" id="1.10.150.110">
    <property type="entry name" value="DNA polymerase beta, N-terminal domain-like"/>
    <property type="match status" value="1"/>
</dbReference>
<keyword evidence="6" id="KW-0235">DNA replication</keyword>
<dbReference type="FunCoup" id="W0RGS4">
    <property type="interactions" value="137"/>
</dbReference>
<evidence type="ECO:0000259" key="9">
    <source>
        <dbReference type="SMART" id="SM00278"/>
    </source>
</evidence>
<dbReference type="OrthoDB" id="9808747at2"/>
<dbReference type="Gene3D" id="1.10.150.20">
    <property type="entry name" value="5' to 3' exonuclease, C-terminal subdomain"/>
    <property type="match status" value="1"/>
</dbReference>
<dbReference type="Pfam" id="PF14791">
    <property type="entry name" value="DNA_pol_B_thumb"/>
    <property type="match status" value="1"/>
</dbReference>
<dbReference type="eggNOG" id="COG1796">
    <property type="taxonomic scope" value="Bacteria"/>
</dbReference>
<feature type="domain" description="Helix-hairpin-helix DNA-binding motif class 1" evidence="9">
    <location>
        <begin position="52"/>
        <end position="71"/>
    </location>
</feature>
<dbReference type="GO" id="GO:0042578">
    <property type="term" value="F:phosphoric ester hydrolase activity"/>
    <property type="evidence" value="ECO:0007669"/>
    <property type="project" value="TreeGrafter"/>
</dbReference>
<gene>
    <name evidence="12" type="ORF">J421_2444</name>
</gene>
<dbReference type="STRING" id="861299.J421_2444"/>
<keyword evidence="4" id="KW-0808">Transferase</keyword>
<dbReference type="InterPro" id="IPR029398">
    <property type="entry name" value="PolB_thumb"/>
</dbReference>
<dbReference type="Gene3D" id="3.30.460.10">
    <property type="entry name" value="Beta Polymerase, domain 2"/>
    <property type="match status" value="1"/>
</dbReference>
<dbReference type="HOGENOM" id="CLU_017729_1_0_0"/>
<evidence type="ECO:0000256" key="1">
    <source>
        <dbReference type="ARBA" id="ARBA00001946"/>
    </source>
</evidence>
<dbReference type="CDD" id="cd07436">
    <property type="entry name" value="PHP_PolX"/>
    <property type="match status" value="1"/>
</dbReference>
<dbReference type="Pfam" id="PF02811">
    <property type="entry name" value="PHP"/>
    <property type="match status" value="1"/>
</dbReference>
<dbReference type="GO" id="GO:0008270">
    <property type="term" value="F:zinc ion binding"/>
    <property type="evidence" value="ECO:0007669"/>
    <property type="project" value="TreeGrafter"/>
</dbReference>
<dbReference type="SMART" id="SM00481">
    <property type="entry name" value="POLIIIAc"/>
    <property type="match status" value="1"/>
</dbReference>
<dbReference type="PANTHER" id="PTHR36928">
    <property type="entry name" value="PHOSPHATASE YCDX-RELATED"/>
    <property type="match status" value="1"/>
</dbReference>
<dbReference type="InterPro" id="IPR004013">
    <property type="entry name" value="PHP_dom"/>
</dbReference>
<dbReference type="Pfam" id="PF14716">
    <property type="entry name" value="HHH_8"/>
    <property type="match status" value="1"/>
</dbReference>
<dbReference type="InParanoid" id="W0RGS4"/>
<dbReference type="InterPro" id="IPR003583">
    <property type="entry name" value="Hlx-hairpin-Hlx_DNA-bd_motif"/>
</dbReference>
<evidence type="ECO:0000256" key="6">
    <source>
        <dbReference type="ARBA" id="ARBA00022705"/>
    </source>
</evidence>
<feature type="domain" description="Helix-hairpin-helix DNA-binding motif class 1" evidence="9">
    <location>
        <begin position="127"/>
        <end position="146"/>
    </location>
</feature>
<dbReference type="InterPro" id="IPR003141">
    <property type="entry name" value="Pol/His_phosphatase_N"/>
</dbReference>
<sequence length="582" mass="62031">MDPRSAAHVLTRIAALLELNGVNRFKSRAYATAARSVLALDTDDIGPLLRAGELETLPGLGPATLAVLRDLVATGDSSLLEQLQEDTPEGLLEMLRVPGLGTTKIHAIHEGLGVETLHDLELAARDGRLAGLRGFGPKTAEKIAKGIAFLKANGALVLYPHAAAEAGRLLEDVRRHPEVVEAAVAGSVRRRREVICDVDVVAAVRGKPAAVAQSFGRAPGVRDVLGAGGGSARLRYVDGTQLDVHCVVPEQFAVALWRATGTAEHVAEVAARLAARGCRLDGDAITDARGRVVPVPDEPALYALAGLAFVAPELREGRGEVEAAAMGALPCLVSPNDVRGVLHCHSDYSDGNTTIAEMAAAARARGWSYLGITDHSQSAFYAGGLTRDAVLRQHDEIDALNESLGAEGAAFRVLKGIEADILEDGRVDFGGDLLERFDYVIGSVHSRFGMSESAMTERVCRALDDPHLTILGHPTGRLLLTREPYAIDMEAVIDKAAETGVAIELNADPHRLDLDWRLCKRAKERGVLVEIGPDAHSAHGLDNVEIGVGVARKGWLEPNDILNTRTADDVLAFARARREAHR</sequence>
<name>W0RGS4_9BACT</name>
<dbReference type="Gene3D" id="3.30.210.10">
    <property type="entry name" value="DNA polymerase, thumb domain"/>
    <property type="match status" value="1"/>
</dbReference>
<dbReference type="InterPro" id="IPR002054">
    <property type="entry name" value="DNA-dir_DNA_pol_X"/>
</dbReference>
<dbReference type="NCBIfam" id="NF006375">
    <property type="entry name" value="PRK08609.1"/>
    <property type="match status" value="1"/>
</dbReference>
<dbReference type="FunFam" id="3.20.20.140:FF:000047">
    <property type="entry name" value="PHP domain-containing protein"/>
    <property type="match status" value="1"/>
</dbReference>
<comment type="cofactor">
    <cofactor evidence="1">
        <name>Mg(2+)</name>
        <dbReference type="ChEBI" id="CHEBI:18420"/>
    </cofactor>
</comment>
<dbReference type="Pfam" id="PF14520">
    <property type="entry name" value="HHH_5"/>
    <property type="match status" value="1"/>
</dbReference>
<dbReference type="Proteomes" id="UP000019151">
    <property type="component" value="Chromosome"/>
</dbReference>
<evidence type="ECO:0000313" key="12">
    <source>
        <dbReference type="EMBL" id="AHG89981.1"/>
    </source>
</evidence>
<dbReference type="InterPro" id="IPR022311">
    <property type="entry name" value="PolX-like"/>
</dbReference>
<organism evidence="12 13">
    <name type="scientific">Gemmatirosa kalamazoonensis</name>
    <dbReference type="NCBI Taxonomy" id="861299"/>
    <lineage>
        <taxon>Bacteria</taxon>
        <taxon>Pseudomonadati</taxon>
        <taxon>Gemmatimonadota</taxon>
        <taxon>Gemmatimonadia</taxon>
        <taxon>Gemmatimonadales</taxon>
        <taxon>Gemmatimonadaceae</taxon>
        <taxon>Gemmatirosa</taxon>
    </lineage>
</organism>
<dbReference type="SUPFAM" id="SSF81301">
    <property type="entry name" value="Nucleotidyltransferase"/>
    <property type="match status" value="1"/>
</dbReference>
<feature type="domain" description="Helix-hairpin-helix DNA-binding motif class 1" evidence="9">
    <location>
        <begin position="92"/>
        <end position="111"/>
    </location>
</feature>
<dbReference type="InterPro" id="IPR047967">
    <property type="entry name" value="PolX_PHP"/>
</dbReference>
<evidence type="ECO:0000256" key="4">
    <source>
        <dbReference type="ARBA" id="ARBA00022679"/>
    </source>
</evidence>
<keyword evidence="3" id="KW-0237">DNA synthesis</keyword>
<dbReference type="InterPro" id="IPR010996">
    <property type="entry name" value="HHH_MUS81"/>
</dbReference>
<comment type="catalytic activity">
    <reaction evidence="8">
        <text>DNA(n) + a 2'-deoxyribonucleoside 5'-triphosphate = DNA(n+1) + diphosphate</text>
        <dbReference type="Rhea" id="RHEA:22508"/>
        <dbReference type="Rhea" id="RHEA-COMP:17339"/>
        <dbReference type="Rhea" id="RHEA-COMP:17340"/>
        <dbReference type="ChEBI" id="CHEBI:33019"/>
        <dbReference type="ChEBI" id="CHEBI:61560"/>
        <dbReference type="ChEBI" id="CHEBI:173112"/>
        <dbReference type="EC" id="2.7.7.7"/>
    </reaction>
</comment>
<dbReference type="EC" id="2.7.7.7" evidence="2"/>
<feature type="domain" description="DNA-directed DNA polymerase X" evidence="11">
    <location>
        <begin position="1"/>
        <end position="316"/>
    </location>
</feature>
<keyword evidence="13" id="KW-1185">Reference proteome</keyword>
<keyword evidence="5" id="KW-0548">Nucleotidyltransferase</keyword>
<dbReference type="SUPFAM" id="SSF89550">
    <property type="entry name" value="PHP domain-like"/>
    <property type="match status" value="1"/>
</dbReference>
<dbReference type="GO" id="GO:0005829">
    <property type="term" value="C:cytosol"/>
    <property type="evidence" value="ECO:0007669"/>
    <property type="project" value="TreeGrafter"/>
</dbReference>
<dbReference type="SUPFAM" id="SSF47802">
    <property type="entry name" value="DNA polymerase beta, N-terminal domain-like"/>
    <property type="match status" value="1"/>
</dbReference>
<dbReference type="GO" id="GO:0003677">
    <property type="term" value="F:DNA binding"/>
    <property type="evidence" value="ECO:0007669"/>
    <property type="project" value="InterPro"/>
</dbReference>
<dbReference type="PIRSF" id="PIRSF005047">
    <property type="entry name" value="UCP005047_YshC"/>
    <property type="match status" value="1"/>
</dbReference>
<dbReference type="AlphaFoldDB" id="W0RGS4"/>
<reference evidence="12 13" key="1">
    <citation type="journal article" date="2014" name="Genome Announc.">
        <title>Genome Sequence and Methylome of Soil Bacterium Gemmatirosa kalamazoonensis KBS708T, a Member of the Rarely Cultivated Gemmatimonadetes Phylum.</title>
        <authorList>
            <person name="Debruyn J.M."/>
            <person name="Radosevich M."/>
            <person name="Wommack K.E."/>
            <person name="Polson S.W."/>
            <person name="Hauser L.J."/>
            <person name="Fawaz M.N."/>
            <person name="Korlach J."/>
            <person name="Tsai Y.C."/>
        </authorList>
    </citation>
    <scope>NUCLEOTIDE SEQUENCE [LARGE SCALE GENOMIC DNA]</scope>
    <source>
        <strain evidence="12 13">KBS708</strain>
    </source>
</reference>
<evidence type="ECO:0000256" key="7">
    <source>
        <dbReference type="ARBA" id="ARBA00022932"/>
    </source>
</evidence>
<dbReference type="InterPro" id="IPR043519">
    <property type="entry name" value="NT_sf"/>
</dbReference>
<dbReference type="EMBL" id="CP007128">
    <property type="protein sequence ID" value="AHG89981.1"/>
    <property type="molecule type" value="Genomic_DNA"/>
</dbReference>
<dbReference type="RefSeq" id="WP_025411456.1">
    <property type="nucleotide sequence ID" value="NZ_CP007128.1"/>
</dbReference>
<dbReference type="Gene3D" id="3.20.20.140">
    <property type="entry name" value="Metal-dependent hydrolases"/>
    <property type="match status" value="1"/>
</dbReference>
<dbReference type="SMART" id="SM00278">
    <property type="entry name" value="HhH1"/>
    <property type="match status" value="3"/>
</dbReference>
<dbReference type="InterPro" id="IPR027421">
    <property type="entry name" value="DNA_pol_lamdba_lyase_dom_sf"/>
</dbReference>
<proteinExistence type="predicted"/>
<dbReference type="eggNOG" id="COG1387">
    <property type="taxonomic scope" value="Bacteria"/>
</dbReference>
<dbReference type="PANTHER" id="PTHR36928:SF1">
    <property type="entry name" value="PHOSPHATASE YCDX-RELATED"/>
    <property type="match status" value="1"/>
</dbReference>
<evidence type="ECO:0000256" key="5">
    <source>
        <dbReference type="ARBA" id="ARBA00022695"/>
    </source>
</evidence>
<dbReference type="GO" id="GO:0003887">
    <property type="term" value="F:DNA-directed DNA polymerase activity"/>
    <property type="evidence" value="ECO:0007669"/>
    <property type="project" value="UniProtKB-KW"/>
</dbReference>
<evidence type="ECO:0000256" key="3">
    <source>
        <dbReference type="ARBA" id="ARBA00022634"/>
    </source>
</evidence>
<dbReference type="GO" id="GO:0006281">
    <property type="term" value="P:DNA repair"/>
    <property type="evidence" value="ECO:0007669"/>
    <property type="project" value="InterPro"/>
</dbReference>
<evidence type="ECO:0000259" key="11">
    <source>
        <dbReference type="SMART" id="SM00483"/>
    </source>
</evidence>
<dbReference type="InterPro" id="IPR050243">
    <property type="entry name" value="PHP_phosphatase"/>
</dbReference>
<evidence type="ECO:0000256" key="2">
    <source>
        <dbReference type="ARBA" id="ARBA00012417"/>
    </source>
</evidence>
<dbReference type="InterPro" id="IPR016195">
    <property type="entry name" value="Pol/histidinol_Pase-like"/>
</dbReference>
<evidence type="ECO:0000313" key="13">
    <source>
        <dbReference type="Proteomes" id="UP000019151"/>
    </source>
</evidence>
<dbReference type="SMART" id="SM00483">
    <property type="entry name" value="POLXc"/>
    <property type="match status" value="1"/>
</dbReference>